<sequence>MIDGVHLAQRACWHRPTNQIIGLCREHSEPFNLAMDDMDSVLKIVEAVHGDSPTCHYGREATVLAIGPYRETHYHGVPIGQTQTCKSEKGPGFAALLKMTLEEWKTHGEPHSGPILTVSFDGDPVFRDGAFDVLMIRTPDKSSSLSLKLSGCQGLNLECGEDDIVIGPDGKHIVKRASIS</sequence>
<comment type="caution">
    <text evidence="1">The sequence shown here is derived from an EMBL/GenBank/DDBJ whole genome shotgun (WGS) entry which is preliminary data.</text>
</comment>
<proteinExistence type="predicted"/>
<accession>A0AAD7N275</accession>
<dbReference type="Proteomes" id="UP001215598">
    <property type="component" value="Unassembled WGS sequence"/>
</dbReference>
<keyword evidence="2" id="KW-1185">Reference proteome</keyword>
<organism evidence="1 2">
    <name type="scientific">Mycena metata</name>
    <dbReference type="NCBI Taxonomy" id="1033252"/>
    <lineage>
        <taxon>Eukaryota</taxon>
        <taxon>Fungi</taxon>
        <taxon>Dikarya</taxon>
        <taxon>Basidiomycota</taxon>
        <taxon>Agaricomycotina</taxon>
        <taxon>Agaricomycetes</taxon>
        <taxon>Agaricomycetidae</taxon>
        <taxon>Agaricales</taxon>
        <taxon>Marasmiineae</taxon>
        <taxon>Mycenaceae</taxon>
        <taxon>Mycena</taxon>
    </lineage>
</organism>
<evidence type="ECO:0000313" key="1">
    <source>
        <dbReference type="EMBL" id="KAJ7742312.1"/>
    </source>
</evidence>
<name>A0AAD7N275_9AGAR</name>
<gene>
    <name evidence="1" type="ORF">B0H16DRAFT_1861309</name>
</gene>
<evidence type="ECO:0000313" key="2">
    <source>
        <dbReference type="Proteomes" id="UP001215598"/>
    </source>
</evidence>
<reference evidence="1" key="1">
    <citation type="submission" date="2023-03" db="EMBL/GenBank/DDBJ databases">
        <title>Massive genome expansion in bonnet fungi (Mycena s.s.) driven by repeated elements and novel gene families across ecological guilds.</title>
        <authorList>
            <consortium name="Lawrence Berkeley National Laboratory"/>
            <person name="Harder C.B."/>
            <person name="Miyauchi S."/>
            <person name="Viragh M."/>
            <person name="Kuo A."/>
            <person name="Thoen E."/>
            <person name="Andreopoulos B."/>
            <person name="Lu D."/>
            <person name="Skrede I."/>
            <person name="Drula E."/>
            <person name="Henrissat B."/>
            <person name="Morin E."/>
            <person name="Kohler A."/>
            <person name="Barry K."/>
            <person name="LaButti K."/>
            <person name="Morin E."/>
            <person name="Salamov A."/>
            <person name="Lipzen A."/>
            <person name="Mereny Z."/>
            <person name="Hegedus B."/>
            <person name="Baldrian P."/>
            <person name="Stursova M."/>
            <person name="Weitz H."/>
            <person name="Taylor A."/>
            <person name="Grigoriev I.V."/>
            <person name="Nagy L.G."/>
            <person name="Martin F."/>
            <person name="Kauserud H."/>
        </authorList>
    </citation>
    <scope>NUCLEOTIDE SEQUENCE</scope>
    <source>
        <strain evidence="1">CBHHK182m</strain>
    </source>
</reference>
<dbReference type="EMBL" id="JARKIB010000095">
    <property type="protein sequence ID" value="KAJ7742312.1"/>
    <property type="molecule type" value="Genomic_DNA"/>
</dbReference>
<protein>
    <submittedName>
        <fullName evidence="1">Uncharacterized protein</fullName>
    </submittedName>
</protein>
<dbReference type="AlphaFoldDB" id="A0AAD7N275"/>